<evidence type="ECO:0000313" key="3">
    <source>
        <dbReference type="Proteomes" id="UP000812440"/>
    </source>
</evidence>
<feature type="transmembrane region" description="Helical" evidence="1">
    <location>
        <begin position="51"/>
        <end position="70"/>
    </location>
</feature>
<gene>
    <name evidence="2" type="ORF">GDO86_008785</name>
</gene>
<name>A0A8T2J334_9PIPI</name>
<organism evidence="2 3">
    <name type="scientific">Hymenochirus boettgeri</name>
    <name type="common">Congo dwarf clawed frog</name>
    <dbReference type="NCBI Taxonomy" id="247094"/>
    <lineage>
        <taxon>Eukaryota</taxon>
        <taxon>Metazoa</taxon>
        <taxon>Chordata</taxon>
        <taxon>Craniata</taxon>
        <taxon>Vertebrata</taxon>
        <taxon>Euteleostomi</taxon>
        <taxon>Amphibia</taxon>
        <taxon>Batrachia</taxon>
        <taxon>Anura</taxon>
        <taxon>Pipoidea</taxon>
        <taxon>Pipidae</taxon>
        <taxon>Pipinae</taxon>
        <taxon>Hymenochirus</taxon>
    </lineage>
</organism>
<keyword evidence="1" id="KW-1133">Transmembrane helix</keyword>
<dbReference type="EMBL" id="JAACNH010000007">
    <property type="protein sequence ID" value="KAG8438223.1"/>
    <property type="molecule type" value="Genomic_DNA"/>
</dbReference>
<reference evidence="2" key="1">
    <citation type="thesis" date="2020" institute="ProQuest LLC" country="789 East Eisenhower Parkway, Ann Arbor, MI, USA">
        <title>Comparative Genomics and Chromosome Evolution.</title>
        <authorList>
            <person name="Mudd A.B."/>
        </authorList>
    </citation>
    <scope>NUCLEOTIDE SEQUENCE</scope>
    <source>
        <strain evidence="2">Female2</strain>
        <tissue evidence="2">Blood</tissue>
    </source>
</reference>
<keyword evidence="3" id="KW-1185">Reference proteome</keyword>
<proteinExistence type="predicted"/>
<protein>
    <submittedName>
        <fullName evidence="2">Uncharacterized protein</fullName>
    </submittedName>
</protein>
<dbReference type="Proteomes" id="UP000812440">
    <property type="component" value="Chromosome 4"/>
</dbReference>
<accession>A0A8T2J334</accession>
<evidence type="ECO:0000256" key="1">
    <source>
        <dbReference type="SAM" id="Phobius"/>
    </source>
</evidence>
<keyword evidence="1" id="KW-0812">Transmembrane</keyword>
<evidence type="ECO:0000313" key="2">
    <source>
        <dbReference type="EMBL" id="KAG8438223.1"/>
    </source>
</evidence>
<dbReference type="AlphaFoldDB" id="A0A8T2J334"/>
<keyword evidence="1" id="KW-0472">Membrane</keyword>
<sequence>MCIACALINTAQSSTPKGLSSYPECTSYVSGDMVEQFSLVRFVGIRTGPTYALPLKIWLGCFYFWLYLFLQPYQCNSTHIPFCT</sequence>
<comment type="caution">
    <text evidence="2">The sequence shown here is derived from an EMBL/GenBank/DDBJ whole genome shotgun (WGS) entry which is preliminary data.</text>
</comment>